<dbReference type="Gene3D" id="3.40.50.300">
    <property type="entry name" value="P-loop containing nucleotide triphosphate hydrolases"/>
    <property type="match status" value="1"/>
</dbReference>
<dbReference type="Pfam" id="PF17784">
    <property type="entry name" value="Sulfotransfer_4"/>
    <property type="match status" value="1"/>
</dbReference>
<protein>
    <submittedName>
        <fullName evidence="1">Sulfotransferase</fullName>
    </submittedName>
</protein>
<dbReference type="AlphaFoldDB" id="A0AAW8B556"/>
<evidence type="ECO:0000313" key="2">
    <source>
        <dbReference type="Proteomes" id="UP001178354"/>
    </source>
</evidence>
<reference evidence="1" key="1">
    <citation type="journal article" date="2010" name="Int. J. Syst. Evol. Microbiol.">
        <title>Porticoccus litoralis gen. nov., sp. nov., a gammaproteobacterium isolated from the Yellow Sea.</title>
        <authorList>
            <person name="Oh H.M."/>
            <person name="Kim H."/>
            <person name="Kim K.M."/>
            <person name="Min G.S."/>
            <person name="Cho J.C."/>
        </authorList>
    </citation>
    <scope>NUCLEOTIDE SEQUENCE</scope>
    <source>
        <strain evidence="1">DSM 25064</strain>
    </source>
</reference>
<keyword evidence="2" id="KW-1185">Reference proteome</keyword>
<dbReference type="RefSeq" id="WP_305171155.1">
    <property type="nucleotide sequence ID" value="NZ_JAUUUU010000007.1"/>
</dbReference>
<dbReference type="InterPro" id="IPR027417">
    <property type="entry name" value="P-loop_NTPase"/>
</dbReference>
<gene>
    <name evidence="1" type="ORF">Q8A57_10980</name>
</gene>
<reference evidence="1" key="2">
    <citation type="submission" date="2023-08" db="EMBL/GenBank/DDBJ databases">
        <authorList>
            <person name="Luo J."/>
        </authorList>
    </citation>
    <scope>NUCLEOTIDE SEQUENCE</scope>
    <source>
        <strain evidence="1">DSM 25064</strain>
    </source>
</reference>
<sequence>MSLSVIGAGFGRTGTMSLKKALETLGLSPCHHMEEVFKNPWQLLFWERAAKGKKVDWSEVFQGYSASVDWPSAHYWKELADFYPEAKVVLSVRPPELWWESFSATIKTLLEVKGQIPEEYPRSVIDMADNIIREQTFGGSLEKEAVLAAFQQRIDDVKRTISPERLLIFEVTQGWQPLCEFLDVPVPDEPFPRTNAKVEFWDVFSGGVSPGS</sequence>
<dbReference type="PANTHER" id="PTHR36978:SF4">
    <property type="entry name" value="P-LOOP CONTAINING NUCLEOSIDE TRIPHOSPHATE HYDROLASE PROTEIN"/>
    <property type="match status" value="1"/>
</dbReference>
<organism evidence="1 2">
    <name type="scientific">Porticoccus litoralis</name>
    <dbReference type="NCBI Taxonomy" id="434086"/>
    <lineage>
        <taxon>Bacteria</taxon>
        <taxon>Pseudomonadati</taxon>
        <taxon>Pseudomonadota</taxon>
        <taxon>Gammaproteobacteria</taxon>
        <taxon>Cellvibrionales</taxon>
        <taxon>Porticoccaceae</taxon>
        <taxon>Porticoccus</taxon>
    </lineage>
</organism>
<dbReference type="InterPro" id="IPR040632">
    <property type="entry name" value="Sulfotransfer_4"/>
</dbReference>
<dbReference type="EMBL" id="JAUUUU010000007">
    <property type="protein sequence ID" value="MDP1521493.1"/>
    <property type="molecule type" value="Genomic_DNA"/>
</dbReference>
<dbReference type="PANTHER" id="PTHR36978">
    <property type="entry name" value="P-LOOP CONTAINING NUCLEOTIDE TRIPHOSPHATE HYDROLASE"/>
    <property type="match status" value="1"/>
</dbReference>
<name>A0AAW8B556_9GAMM</name>
<dbReference type="Proteomes" id="UP001178354">
    <property type="component" value="Unassembled WGS sequence"/>
</dbReference>
<proteinExistence type="predicted"/>
<evidence type="ECO:0000313" key="1">
    <source>
        <dbReference type="EMBL" id="MDP1521493.1"/>
    </source>
</evidence>
<dbReference type="SUPFAM" id="SSF52540">
    <property type="entry name" value="P-loop containing nucleoside triphosphate hydrolases"/>
    <property type="match status" value="1"/>
</dbReference>
<accession>A0AAW8B556</accession>
<comment type="caution">
    <text evidence="1">The sequence shown here is derived from an EMBL/GenBank/DDBJ whole genome shotgun (WGS) entry which is preliminary data.</text>
</comment>